<dbReference type="AlphaFoldDB" id="A0A162L2U3"/>
<evidence type="ECO:0000313" key="2">
    <source>
        <dbReference type="Proteomes" id="UP000077407"/>
    </source>
</evidence>
<evidence type="ECO:0000313" key="1">
    <source>
        <dbReference type="EMBL" id="OAA90352.1"/>
    </source>
</evidence>
<accession>A0A162L2U3</accession>
<dbReference type="PATRIC" id="fig|1538.10.peg.157"/>
<protein>
    <submittedName>
        <fullName evidence="1">Uncharacterized protein</fullName>
    </submittedName>
</protein>
<comment type="caution">
    <text evidence="1">The sequence shown here is derived from an EMBL/GenBank/DDBJ whole genome shotgun (WGS) entry which is preliminary data.</text>
</comment>
<dbReference type="EMBL" id="LITT01000011">
    <property type="protein sequence ID" value="OAA90352.1"/>
    <property type="molecule type" value="Genomic_DNA"/>
</dbReference>
<dbReference type="OrthoDB" id="1937221at2"/>
<sequence length="186" mass="20647">MAAKNSSAIALVNGSLEALTIYNGDILDIENYDNIVPTLDFLCLSKSFSVLGGTSSINDTIIGCLEISRFEKDNNTTGYADNVTSVVVDGDWLYYYKTYSMRVGDEWDTKESFLCKIKKDLTGYTVLVDTTKYNNQGSLHTGIQYYITKIENGWIYYGNESASFKVRIDGTDGTENTCLGGKPDYT</sequence>
<name>A0A162L2U3_9CLOT</name>
<dbReference type="RefSeq" id="WP_063554808.1">
    <property type="nucleotide sequence ID" value="NZ_LITT01000011.1"/>
</dbReference>
<reference evidence="1 2" key="1">
    <citation type="journal article" date="2015" name="Biotechnol. Bioeng.">
        <title>Genome sequence and phenotypic characterization of Caulobacter segnis.</title>
        <authorList>
            <person name="Patel S."/>
            <person name="Fletcher B."/>
            <person name="Scott D.C."/>
            <person name="Ely B."/>
        </authorList>
    </citation>
    <scope>NUCLEOTIDE SEQUENCE [LARGE SCALE GENOMIC DNA]</scope>
    <source>
        <strain evidence="1 2">ERI-2</strain>
    </source>
</reference>
<dbReference type="Proteomes" id="UP000077407">
    <property type="component" value="Unassembled WGS sequence"/>
</dbReference>
<proteinExistence type="predicted"/>
<organism evidence="1 2">
    <name type="scientific">Clostridium ljungdahlii</name>
    <dbReference type="NCBI Taxonomy" id="1538"/>
    <lineage>
        <taxon>Bacteria</taxon>
        <taxon>Bacillati</taxon>
        <taxon>Bacillota</taxon>
        <taxon>Clostridia</taxon>
        <taxon>Eubacteriales</taxon>
        <taxon>Clostridiaceae</taxon>
        <taxon>Clostridium</taxon>
    </lineage>
</organism>
<gene>
    <name evidence="1" type="ORF">WY13_01255</name>
</gene>